<reference evidence="3" key="1">
    <citation type="journal article" date="2011" name="Nature">
        <title>Genome sequence and analysis of the tuber crop potato.</title>
        <authorList>
            <consortium name="The Potato Genome Sequencing Consortium"/>
        </authorList>
    </citation>
    <scope>NUCLEOTIDE SEQUENCE [LARGE SCALE GENOMIC DNA]</scope>
    <source>
        <strain evidence="3">cv. DM1-3 516 R44</strain>
    </source>
</reference>
<sequence length="135" mass="14567">MNRKPAYGAKLHANQDPTKGVGRLRQQEGGHGSQNPLRSVYQLTCRVAPKMDGAQARNLHPAVGVGYNGWRSTTRHVVSGTLSETLENPEDRMPSTPRGTHNRIRSPSETTAKGTGLAESAGKEDPIELESSPTL</sequence>
<proteinExistence type="predicted"/>
<dbReference type="InParanoid" id="M0ZKG1"/>
<evidence type="ECO:0000256" key="1">
    <source>
        <dbReference type="SAM" id="MobiDB-lite"/>
    </source>
</evidence>
<protein>
    <submittedName>
        <fullName evidence="2">10 kDa putative secreted protein</fullName>
    </submittedName>
</protein>
<dbReference type="EnsemblPlants" id="PGSC0003DMT400002671">
    <property type="protein sequence ID" value="PGSC0003DMT400002671"/>
    <property type="gene ID" value="PGSC0003DMG400001030"/>
</dbReference>
<dbReference type="PaxDb" id="4113-PGSC0003DMT400002671"/>
<dbReference type="Gramene" id="PGSC0003DMT400002671">
    <property type="protein sequence ID" value="PGSC0003DMT400002671"/>
    <property type="gene ID" value="PGSC0003DMG400001030"/>
</dbReference>
<dbReference type="Proteomes" id="UP000011115">
    <property type="component" value="Unassembled WGS sequence"/>
</dbReference>
<reference evidence="2" key="2">
    <citation type="submission" date="2015-06" db="UniProtKB">
        <authorList>
            <consortium name="EnsemblPlants"/>
        </authorList>
    </citation>
    <scope>IDENTIFICATION</scope>
    <source>
        <strain evidence="2">DM1-3 516 R44</strain>
    </source>
</reference>
<dbReference type="OMA" id="GTHNRIR"/>
<feature type="region of interest" description="Disordered" evidence="1">
    <location>
        <begin position="80"/>
        <end position="135"/>
    </location>
</feature>
<accession>M0ZKG1</accession>
<dbReference type="HOGENOM" id="CLU_1889450_0_0_1"/>
<dbReference type="PANTHER" id="PTHR33220:SF5">
    <property type="entry name" value="RRNA INTRON-ENCODED HOMING ENDONUCLEASE"/>
    <property type="match status" value="1"/>
</dbReference>
<evidence type="ECO:0000313" key="2">
    <source>
        <dbReference type="EnsemblPlants" id="PGSC0003DMT400002671"/>
    </source>
</evidence>
<dbReference type="AlphaFoldDB" id="M0ZKG1"/>
<name>M0ZKG1_SOLTU</name>
<keyword evidence="3" id="KW-1185">Reference proteome</keyword>
<organism evidence="2 3">
    <name type="scientific">Solanum tuberosum</name>
    <name type="common">Potato</name>
    <dbReference type="NCBI Taxonomy" id="4113"/>
    <lineage>
        <taxon>Eukaryota</taxon>
        <taxon>Viridiplantae</taxon>
        <taxon>Streptophyta</taxon>
        <taxon>Embryophyta</taxon>
        <taxon>Tracheophyta</taxon>
        <taxon>Spermatophyta</taxon>
        <taxon>Magnoliopsida</taxon>
        <taxon>eudicotyledons</taxon>
        <taxon>Gunneridae</taxon>
        <taxon>Pentapetalae</taxon>
        <taxon>asterids</taxon>
        <taxon>lamiids</taxon>
        <taxon>Solanales</taxon>
        <taxon>Solanaceae</taxon>
        <taxon>Solanoideae</taxon>
        <taxon>Solaneae</taxon>
        <taxon>Solanum</taxon>
    </lineage>
</organism>
<dbReference type="PANTHER" id="PTHR33220">
    <property type="entry name" value="BNAA09G04420D PROTEIN"/>
    <property type="match status" value="1"/>
</dbReference>
<feature type="region of interest" description="Disordered" evidence="1">
    <location>
        <begin position="1"/>
        <end position="37"/>
    </location>
</feature>
<evidence type="ECO:0000313" key="3">
    <source>
        <dbReference type="Proteomes" id="UP000011115"/>
    </source>
</evidence>
<dbReference type="eggNOG" id="ENOG502S2UC">
    <property type="taxonomic scope" value="Eukaryota"/>
</dbReference>